<keyword evidence="6" id="KW-1185">Reference proteome</keyword>
<dbReference type="SUPFAM" id="SSF52172">
    <property type="entry name" value="CheY-like"/>
    <property type="match status" value="1"/>
</dbReference>
<evidence type="ECO:0000313" key="6">
    <source>
        <dbReference type="Proteomes" id="UP000664628"/>
    </source>
</evidence>
<dbReference type="InterPro" id="IPR001789">
    <property type="entry name" value="Sig_transdc_resp-reg_receiver"/>
</dbReference>
<dbReference type="PROSITE" id="PS50110">
    <property type="entry name" value="RESPONSE_REGULATORY"/>
    <property type="match status" value="1"/>
</dbReference>
<reference evidence="5 6" key="1">
    <citation type="submission" date="2021-03" db="EMBL/GenBank/DDBJ databases">
        <title>Fibrella sp. HMF5405 genome sequencing and assembly.</title>
        <authorList>
            <person name="Kang H."/>
            <person name="Kim H."/>
            <person name="Bae S."/>
            <person name="Joh K."/>
        </authorList>
    </citation>
    <scope>NUCLEOTIDE SEQUENCE [LARGE SCALE GENOMIC DNA]</scope>
    <source>
        <strain evidence="5 6">HMF5405</strain>
    </source>
</reference>
<evidence type="ECO:0000259" key="3">
    <source>
        <dbReference type="PROSITE" id="PS50110"/>
    </source>
</evidence>
<gene>
    <name evidence="5" type="ORF">J2I46_11350</name>
</gene>
<dbReference type="EMBL" id="JAFMYW010000002">
    <property type="protein sequence ID" value="MBO0949181.1"/>
    <property type="molecule type" value="Genomic_DNA"/>
</dbReference>
<dbReference type="PANTHER" id="PTHR48111:SF17">
    <property type="entry name" value="TRANSCRIPTIONAL REGULATORY PROTEIN YPDB"/>
    <property type="match status" value="1"/>
</dbReference>
<keyword evidence="1" id="KW-0238">DNA-binding</keyword>
<comment type="caution">
    <text evidence="5">The sequence shown here is derived from an EMBL/GenBank/DDBJ whole genome shotgun (WGS) entry which is preliminary data.</text>
</comment>
<dbReference type="PROSITE" id="PS50930">
    <property type="entry name" value="HTH_LYTTR"/>
    <property type="match status" value="1"/>
</dbReference>
<dbReference type="Gene3D" id="3.40.50.2300">
    <property type="match status" value="1"/>
</dbReference>
<dbReference type="Proteomes" id="UP000664628">
    <property type="component" value="Unassembled WGS sequence"/>
</dbReference>
<keyword evidence="2" id="KW-0597">Phosphoprotein</keyword>
<dbReference type="InterPro" id="IPR011006">
    <property type="entry name" value="CheY-like_superfamily"/>
</dbReference>
<evidence type="ECO:0000259" key="4">
    <source>
        <dbReference type="PROSITE" id="PS50930"/>
    </source>
</evidence>
<feature type="modified residue" description="4-aspartylphosphate" evidence="2">
    <location>
        <position position="53"/>
    </location>
</feature>
<name>A0ABS3JGP5_9BACT</name>
<feature type="domain" description="HTH LytTR-type" evidence="4">
    <location>
        <begin position="131"/>
        <end position="229"/>
    </location>
</feature>
<dbReference type="Pfam" id="PF04397">
    <property type="entry name" value="LytTR"/>
    <property type="match status" value="1"/>
</dbReference>
<proteinExistence type="predicted"/>
<feature type="domain" description="Response regulatory" evidence="3">
    <location>
        <begin position="2"/>
        <end position="113"/>
    </location>
</feature>
<protein>
    <submittedName>
        <fullName evidence="5">Response regulator transcription factor</fullName>
    </submittedName>
</protein>
<accession>A0ABS3JGP5</accession>
<sequence length="230" mass="25929">MKFLIVDDEPQARKLLQTYMQELSQFQLVKLCANALEAYEALHVSQVDLLFLDVKMPIVSGTDFLRSLKSPPLVILTTAYPQYALEGFELNVVDYLLKPIALPRLLQALDKAQHWHQAVGPLPPAPAINHIFIKVDSKRVKILLSAIQLVEGLQNYVKIHLTDKVLVAGYSMKAMEELLPADQFLRVHRSFIVPTDSIIAVNGNLIETPYHNVPIGVSYREQVNQLTKIP</sequence>
<evidence type="ECO:0000256" key="1">
    <source>
        <dbReference type="ARBA" id="ARBA00023125"/>
    </source>
</evidence>
<dbReference type="PANTHER" id="PTHR48111">
    <property type="entry name" value="REGULATOR OF RPOS"/>
    <property type="match status" value="1"/>
</dbReference>
<dbReference type="RefSeq" id="WP_207329107.1">
    <property type="nucleotide sequence ID" value="NZ_JAFMYW010000002.1"/>
</dbReference>
<dbReference type="SMART" id="SM00448">
    <property type="entry name" value="REC"/>
    <property type="match status" value="1"/>
</dbReference>
<organism evidence="5 6">
    <name type="scientific">Fibrella forsythiae</name>
    <dbReference type="NCBI Taxonomy" id="2817061"/>
    <lineage>
        <taxon>Bacteria</taxon>
        <taxon>Pseudomonadati</taxon>
        <taxon>Bacteroidota</taxon>
        <taxon>Cytophagia</taxon>
        <taxon>Cytophagales</taxon>
        <taxon>Spirosomataceae</taxon>
        <taxon>Fibrella</taxon>
    </lineage>
</organism>
<dbReference type="InterPro" id="IPR039420">
    <property type="entry name" value="WalR-like"/>
</dbReference>
<dbReference type="Pfam" id="PF00072">
    <property type="entry name" value="Response_reg"/>
    <property type="match status" value="1"/>
</dbReference>
<evidence type="ECO:0000256" key="2">
    <source>
        <dbReference type="PROSITE-ProRule" id="PRU00169"/>
    </source>
</evidence>
<dbReference type="InterPro" id="IPR007492">
    <property type="entry name" value="LytTR_DNA-bd_dom"/>
</dbReference>
<dbReference type="SMART" id="SM00850">
    <property type="entry name" value="LytTR"/>
    <property type="match status" value="1"/>
</dbReference>
<evidence type="ECO:0000313" key="5">
    <source>
        <dbReference type="EMBL" id="MBO0949181.1"/>
    </source>
</evidence>
<dbReference type="Gene3D" id="2.40.50.1020">
    <property type="entry name" value="LytTr DNA-binding domain"/>
    <property type="match status" value="1"/>
</dbReference>